<dbReference type="Proteomes" id="UP000824242">
    <property type="component" value="Unassembled WGS sequence"/>
</dbReference>
<accession>A0A9D1AMD5</accession>
<protein>
    <submittedName>
        <fullName evidence="1">Uncharacterized protein</fullName>
    </submittedName>
</protein>
<reference evidence="1" key="2">
    <citation type="journal article" date="2021" name="PeerJ">
        <title>Extensive microbial diversity within the chicken gut microbiome revealed by metagenomics and culture.</title>
        <authorList>
            <person name="Gilroy R."/>
            <person name="Ravi A."/>
            <person name="Getino M."/>
            <person name="Pursley I."/>
            <person name="Horton D.L."/>
            <person name="Alikhan N.F."/>
            <person name="Baker D."/>
            <person name="Gharbi K."/>
            <person name="Hall N."/>
            <person name="Watson M."/>
            <person name="Adriaenssens E.M."/>
            <person name="Foster-Nyarko E."/>
            <person name="Jarju S."/>
            <person name="Secka A."/>
            <person name="Antonio M."/>
            <person name="Oren A."/>
            <person name="Chaudhuri R.R."/>
            <person name="La Ragione R."/>
            <person name="Hildebrand F."/>
            <person name="Pallen M.J."/>
        </authorList>
    </citation>
    <scope>NUCLEOTIDE SEQUENCE</scope>
    <source>
        <strain evidence="1">ChiSxjej1B13-7958</strain>
    </source>
</reference>
<dbReference type="EMBL" id="DVGZ01000052">
    <property type="protein sequence ID" value="HIR47089.1"/>
    <property type="molecule type" value="Genomic_DNA"/>
</dbReference>
<comment type="caution">
    <text evidence="1">The sequence shown here is derived from an EMBL/GenBank/DDBJ whole genome shotgun (WGS) entry which is preliminary data.</text>
</comment>
<reference evidence="1" key="1">
    <citation type="submission" date="2020-10" db="EMBL/GenBank/DDBJ databases">
        <authorList>
            <person name="Gilroy R."/>
        </authorList>
    </citation>
    <scope>NUCLEOTIDE SEQUENCE</scope>
    <source>
        <strain evidence="1">ChiSxjej1B13-7958</strain>
    </source>
</reference>
<dbReference type="AlphaFoldDB" id="A0A9D1AMD5"/>
<organism evidence="1 2">
    <name type="scientific">Candidatus Caccousia avicola</name>
    <dbReference type="NCBI Taxonomy" id="2840721"/>
    <lineage>
        <taxon>Bacteria</taxon>
        <taxon>Bacillati</taxon>
        <taxon>Bacillota</taxon>
        <taxon>Clostridia</taxon>
        <taxon>Eubacteriales</taxon>
        <taxon>Oscillospiraceae</taxon>
        <taxon>Oscillospiraceae incertae sedis</taxon>
        <taxon>Candidatus Caccousia</taxon>
    </lineage>
</organism>
<evidence type="ECO:0000313" key="1">
    <source>
        <dbReference type="EMBL" id="HIR47089.1"/>
    </source>
</evidence>
<sequence>MQTQSACGYYTTPAVAFHARRLRRSGYVDPCIWYSALLPQRNTGAGPDRPALVG</sequence>
<gene>
    <name evidence="1" type="ORF">IAB89_05445</name>
</gene>
<name>A0A9D1AMD5_9FIRM</name>
<proteinExistence type="predicted"/>
<evidence type="ECO:0000313" key="2">
    <source>
        <dbReference type="Proteomes" id="UP000824242"/>
    </source>
</evidence>